<protein>
    <submittedName>
        <fullName evidence="1">Uncharacterized protein</fullName>
    </submittedName>
</protein>
<reference evidence="1" key="1">
    <citation type="journal article" date="2021" name="Proc. Natl. Acad. Sci. U.S.A.">
        <title>A Catalog of Tens of Thousands of Viruses from Human Metagenomes Reveals Hidden Associations with Chronic Diseases.</title>
        <authorList>
            <person name="Tisza M.J."/>
            <person name="Buck C.B."/>
        </authorList>
    </citation>
    <scope>NUCLEOTIDE SEQUENCE</scope>
    <source>
        <strain evidence="1">CtCNm48</strain>
    </source>
</reference>
<sequence>MSNKYSLPYDIRMECIAYVRGYPRRVRAYNAAREEVLESSAYAMSGMPHGSGNSRIAERKAERLTIIESWPETKKMRAVEYAIENVGRDIDNENVRRKLVWAIMRNCDSQKQYPIEMISPAGISPRTFRRRKDKFLWLIAQNAKIIENVAPNHVSGGVK</sequence>
<organism evidence="1">
    <name type="scientific">Siphoviridae sp. ctCNm48</name>
    <dbReference type="NCBI Taxonomy" id="2825377"/>
    <lineage>
        <taxon>Viruses</taxon>
        <taxon>Duplodnaviria</taxon>
        <taxon>Heunggongvirae</taxon>
        <taxon>Uroviricota</taxon>
        <taxon>Caudoviricetes</taxon>
    </lineage>
</organism>
<evidence type="ECO:0000313" key="1">
    <source>
        <dbReference type="EMBL" id="DAF86474.1"/>
    </source>
</evidence>
<name>A0A8S5TW75_9CAUD</name>
<accession>A0A8S5TW75</accession>
<dbReference type="EMBL" id="BK015945">
    <property type="protein sequence ID" value="DAF86474.1"/>
    <property type="molecule type" value="Genomic_DNA"/>
</dbReference>
<proteinExistence type="predicted"/>